<organism evidence="1 2">
    <name type="scientific">Campylobacter concisus</name>
    <dbReference type="NCBI Taxonomy" id="199"/>
    <lineage>
        <taxon>Bacteria</taxon>
        <taxon>Pseudomonadati</taxon>
        <taxon>Campylobacterota</taxon>
        <taxon>Epsilonproteobacteria</taxon>
        <taxon>Campylobacterales</taxon>
        <taxon>Campylobacteraceae</taxon>
        <taxon>Campylobacter</taxon>
    </lineage>
</organism>
<dbReference type="EMBL" id="CP021642">
    <property type="protein sequence ID" value="AVX44815.1"/>
    <property type="molecule type" value="Genomic_DNA"/>
</dbReference>
<proteinExistence type="predicted"/>
<accession>A0A2R4P2A0</accession>
<evidence type="ECO:0000313" key="2">
    <source>
        <dbReference type="Proteomes" id="UP000241854"/>
    </source>
</evidence>
<sequence length="37" mass="4301">MDNEEYKPIIIDGKNLENCAIVWVVTHNRKRSCLKGL</sequence>
<reference evidence="1 2" key="1">
    <citation type="journal article" date="2018" name="Emerg. Microbes Infect.">
        <title>Genomic analysis of oral Campylobacter concisus strains identified a potential bacterial molecular marker associated with active Crohn's disease.</title>
        <authorList>
            <person name="Liu F."/>
            <person name="Ma R."/>
            <person name="Tay C.Y.A."/>
            <person name="Octavia S."/>
            <person name="Lan R."/>
            <person name="Chung H.K.L."/>
            <person name="Riordan S.M."/>
            <person name="Grimm M.C."/>
            <person name="Leong R.W."/>
            <person name="Tanaka M.M."/>
            <person name="Connor S."/>
            <person name="Zhang L."/>
        </authorList>
    </citation>
    <scope>NUCLEOTIDE SEQUENCE [LARGE SCALE GENOMIC DNA]</scope>
    <source>
        <strain evidence="1 2">P2CDO4</strain>
    </source>
</reference>
<dbReference type="AlphaFoldDB" id="A0A2R4P2A0"/>
<evidence type="ECO:0000313" key="1">
    <source>
        <dbReference type="EMBL" id="AVX44815.1"/>
    </source>
</evidence>
<name>A0A2R4P2A0_9BACT</name>
<protein>
    <submittedName>
        <fullName evidence="1">Uncharacterized protein</fullName>
    </submittedName>
</protein>
<dbReference type="Proteomes" id="UP000241854">
    <property type="component" value="Chromosome"/>
</dbReference>
<gene>
    <name evidence="1" type="ORF">CCS77_1754</name>
</gene>